<organism evidence="1 2">
    <name type="scientific">Rhabditophanes sp. KR3021</name>
    <dbReference type="NCBI Taxonomy" id="114890"/>
    <lineage>
        <taxon>Eukaryota</taxon>
        <taxon>Metazoa</taxon>
        <taxon>Ecdysozoa</taxon>
        <taxon>Nematoda</taxon>
        <taxon>Chromadorea</taxon>
        <taxon>Rhabditida</taxon>
        <taxon>Tylenchina</taxon>
        <taxon>Panagrolaimomorpha</taxon>
        <taxon>Strongyloidoidea</taxon>
        <taxon>Alloionematidae</taxon>
        <taxon>Rhabditophanes</taxon>
    </lineage>
</organism>
<name>A0AC35TMB2_9BILA</name>
<accession>A0AC35TMB2</accession>
<dbReference type="WBParaSite" id="RSKR_0000213600.1">
    <property type="protein sequence ID" value="RSKR_0000213600.1"/>
    <property type="gene ID" value="RSKR_0000213600"/>
</dbReference>
<reference evidence="2" key="1">
    <citation type="submission" date="2016-11" db="UniProtKB">
        <authorList>
            <consortium name="WormBaseParasite"/>
        </authorList>
    </citation>
    <scope>IDENTIFICATION</scope>
    <source>
        <strain evidence="2">KR3021</strain>
    </source>
</reference>
<evidence type="ECO:0000313" key="1">
    <source>
        <dbReference type="Proteomes" id="UP000095286"/>
    </source>
</evidence>
<evidence type="ECO:0000313" key="2">
    <source>
        <dbReference type="WBParaSite" id="RSKR_0000213600.1"/>
    </source>
</evidence>
<dbReference type="Proteomes" id="UP000095286">
    <property type="component" value="Unplaced"/>
</dbReference>
<protein>
    <submittedName>
        <fullName evidence="2">N-terminal acetyltransferase B complex subunit MDM20 homolog</fullName>
    </submittedName>
</protein>
<proteinExistence type="predicted"/>
<sequence>MSQKPHQLAPVVTEKRVIRVHDLIIKGKASNALKELSIHIKKEGKLSNSLMSLKAWAHLKNNNIGECEKVLAEIDAIFDKDFIDDEEALGFLELVYKDKRDHEDLIKHMKRVLQFRPNDKDTLDCMVNSYLAMCSWTDAKNTLLKVKKIYNDECYVLHLIVITALEAEGGAPDLRATRFMLAQKMLEKYLSDYKNPSRECIYFFMEMLCRQNKFQEGIAVMTKYWSNLLKFYGNEEIIMAKKIELAIRDKNWDQSMEFAECALRKGLTNYCYYETFLQTFDQRKDEVYLKKLEGIIEETRNHDKDTRNILIALMETKSRDNGNCDESLTAIKNYIASFGSNPSAFHDIHKFVLKLDYERKNTLLDWILVFCNKYFSEPIGVAFYILYTECRCLIRPPCENTALEMKKVFNTHKTNDLINNKACQVAASEWLKLYDEDPKFEYLAEVIFILEAARKYSPKASFQRLILLSIYTQLGMLTESLKLFKELDIKKIQMVTASFVFINAFEHFGRFDECITLAAKITRDIDDCAYEAECSMVETFHTRAIDRIYEFKEFSHYYLANNIINCGFATQAAINSALFPMSDPTIVIDTLENGASQLRWDTMCDKRDFDIYSKILYSEPLSESDIAFSGEELRDFLRFKSALCGVAATYLRKEDLKQNTDILKAVVEKCRNKYPNKVAQIHAVPHKVECGVYVHHQLVQMVIDMLEGKIDYESIEFKVSPFATVDVMILRNTIREVGITTFYLQYMTLLFSETKLRPFLRSIFQTLNTRIGEIRASLNTNQTMFSTFKQEADFVDLQKRFPIQIKKEFIETIDEIEHTLCLKSKNIK</sequence>